<evidence type="ECO:0000313" key="1">
    <source>
        <dbReference type="EMBL" id="MBA0832131.1"/>
    </source>
</evidence>
<accession>A0A7J9JCL9</accession>
<dbReference type="Proteomes" id="UP000593575">
    <property type="component" value="Unassembled WGS sequence"/>
</dbReference>
<comment type="caution">
    <text evidence="1">The sequence shown here is derived from an EMBL/GenBank/DDBJ whole genome shotgun (WGS) entry which is preliminary data.</text>
</comment>
<dbReference type="EMBL" id="JABFAE010000007">
    <property type="protein sequence ID" value="MBA0832131.1"/>
    <property type="molecule type" value="Genomic_DNA"/>
</dbReference>
<evidence type="ECO:0000313" key="2">
    <source>
        <dbReference type="Proteomes" id="UP000593575"/>
    </source>
</evidence>
<dbReference type="AlphaFoldDB" id="A0A7J9JCL9"/>
<proteinExistence type="predicted"/>
<keyword evidence="2" id="KW-1185">Reference proteome</keyword>
<name>A0A7J9JCL9_9ROSI</name>
<organism evidence="1 2">
    <name type="scientific">Gossypium armourianum</name>
    <dbReference type="NCBI Taxonomy" id="34283"/>
    <lineage>
        <taxon>Eukaryota</taxon>
        <taxon>Viridiplantae</taxon>
        <taxon>Streptophyta</taxon>
        <taxon>Embryophyta</taxon>
        <taxon>Tracheophyta</taxon>
        <taxon>Spermatophyta</taxon>
        <taxon>Magnoliopsida</taxon>
        <taxon>eudicotyledons</taxon>
        <taxon>Gunneridae</taxon>
        <taxon>Pentapetalae</taxon>
        <taxon>rosids</taxon>
        <taxon>malvids</taxon>
        <taxon>Malvales</taxon>
        <taxon>Malvaceae</taxon>
        <taxon>Malvoideae</taxon>
        <taxon>Gossypium</taxon>
    </lineage>
</organism>
<protein>
    <submittedName>
        <fullName evidence="1">Uncharacterized protein</fullName>
    </submittedName>
</protein>
<sequence>MPTVRFWFHEQFFTRMLARLLLWKPLHAYRQ</sequence>
<gene>
    <name evidence="1" type="ORF">Goarm_016539</name>
</gene>
<reference evidence="1 2" key="1">
    <citation type="journal article" date="2019" name="Genome Biol. Evol.">
        <title>Insights into the evolution of the New World diploid cottons (Gossypium, subgenus Houzingenia) based on genome sequencing.</title>
        <authorList>
            <person name="Grover C.E."/>
            <person name="Arick M.A. 2nd"/>
            <person name="Thrash A."/>
            <person name="Conover J.L."/>
            <person name="Sanders W.S."/>
            <person name="Peterson D.G."/>
            <person name="Frelichowski J.E."/>
            <person name="Scheffler J.A."/>
            <person name="Scheffler B.E."/>
            <person name="Wendel J.F."/>
        </authorList>
    </citation>
    <scope>NUCLEOTIDE SEQUENCE [LARGE SCALE GENOMIC DNA]</scope>
    <source>
        <strain evidence="1">6</strain>
        <tissue evidence="1">Leaf</tissue>
    </source>
</reference>